<feature type="compositionally biased region" description="Low complexity" evidence="1">
    <location>
        <begin position="803"/>
        <end position="821"/>
    </location>
</feature>
<feature type="compositionally biased region" description="Basic and acidic residues" evidence="1">
    <location>
        <begin position="77"/>
        <end position="88"/>
    </location>
</feature>
<feature type="compositionally biased region" description="Low complexity" evidence="1">
    <location>
        <begin position="736"/>
        <end position="748"/>
    </location>
</feature>
<keyword evidence="3" id="KW-1185">Reference proteome</keyword>
<feature type="compositionally biased region" description="Polar residues" evidence="1">
    <location>
        <begin position="351"/>
        <end position="363"/>
    </location>
</feature>
<feature type="compositionally biased region" description="Polar residues" evidence="1">
    <location>
        <begin position="281"/>
        <end position="294"/>
    </location>
</feature>
<proteinExistence type="predicted"/>
<sequence>MTLLMETVVEQREPTDNRPILGLPISPFGASKVRGYEKEVGSVYDGGEGDATPRALTPSSPQTPRLISPRQLFPPHESPDGPSSDRKASFSSADLPDFPEPPTASPKFYARRASWSSSLPPPSPTPEHRSRVSLDAPRPLLMPPAVLRSPSVQSRLLTDDEQTTEEGSLGASPTGSLATRRTTRSVSAPMTRYGDYIAPSAPSASLNFTYITDPPSKRHSVQFVNEDLRSAPGVIGLGEGWSGGPQPLGRPTGWFASKRQSNTSDPLALWGMEAEEEDVQYSDSQRRSTASPLTQIWNRSLRSLMIAESTPDLHATRSQTPDGGSRRAGTGILKRSSSPSRAFSPRVSPFTLRQPSLTSQSEMDLSARPQSTNSSSTIHSFSPQSRTTNLPPLASISSPARPTSAQAYQLSQQSRSSFARSEGDLHLPLRARNGGLPPPWRPPSGHAGARRLSTLIVEGEEDRSATMEIRTSPSLLRSSSYSSAHMLPSRALSPTLPTAPEEDFNGEDEIYGEYERPQPEMRRVKSPLDYYHDNDEHEERGEEAKPGKRSSFISKVKAVFSFRRPSATKESTTTTPTAKKTTKRPFSSTFSRSKLKLTSPSVPALSQAAQDPPHERARSPWQALQPSRISKRFSAMSGASEVTLRQPSRSETPKAQEEREHRPRPLSVGGWHSIARSNSKSQTRPRQGTTAAAPSSSLSPLASQRSNLASVRLGHNHMGLEDRVVDTQKRGTYRRSSSSAMSMDDLLLGQRSAPRSASMPLGLGIQNSQYPCAPQLSDGSGKAGIDARRQPSSSGMTPEQERASVSTGSSHSPVSSHAPVTPAFHDSLELAPLDESYVILEKAEEAEGESEEERRNGNRFSTASYASYASLDNEGEVQQGRAVKVNNVLAMQKQASVVSFGELMDRHFESFGGAKV</sequence>
<evidence type="ECO:0000313" key="2">
    <source>
        <dbReference type="EMBL" id="TYJ53727.1"/>
    </source>
</evidence>
<feature type="compositionally biased region" description="Low complexity" evidence="1">
    <location>
        <begin position="691"/>
        <end position="703"/>
    </location>
</feature>
<feature type="region of interest" description="Disordered" evidence="1">
    <location>
        <begin position="308"/>
        <end position="550"/>
    </location>
</feature>
<dbReference type="Proteomes" id="UP000322245">
    <property type="component" value="Unassembled WGS sequence"/>
</dbReference>
<feature type="compositionally biased region" description="Polar residues" evidence="1">
    <location>
        <begin position="584"/>
        <end position="601"/>
    </location>
</feature>
<feature type="region of interest" description="Disordered" evidence="1">
    <location>
        <begin position="235"/>
        <end position="260"/>
    </location>
</feature>
<feature type="region of interest" description="Disordered" evidence="1">
    <location>
        <begin position="1"/>
        <end position="190"/>
    </location>
</feature>
<gene>
    <name evidence="2" type="ORF">B9479_005634</name>
</gene>
<feature type="compositionally biased region" description="Low complexity" evidence="1">
    <location>
        <begin position="472"/>
        <end position="483"/>
    </location>
</feature>
<evidence type="ECO:0000313" key="3">
    <source>
        <dbReference type="Proteomes" id="UP000322245"/>
    </source>
</evidence>
<feature type="compositionally biased region" description="Basic and acidic residues" evidence="1">
    <location>
        <begin position="651"/>
        <end position="663"/>
    </location>
</feature>
<feature type="compositionally biased region" description="Basic and acidic residues" evidence="1">
    <location>
        <begin position="718"/>
        <end position="729"/>
    </location>
</feature>
<feature type="compositionally biased region" description="Basic and acidic residues" evidence="1">
    <location>
        <begin position="513"/>
        <end position="523"/>
    </location>
</feature>
<feature type="compositionally biased region" description="Polar residues" evidence="1">
    <location>
        <begin position="171"/>
        <end position="188"/>
    </location>
</feature>
<feature type="region of interest" description="Disordered" evidence="1">
    <location>
        <begin position="563"/>
        <end position="821"/>
    </location>
</feature>
<dbReference type="AlphaFoldDB" id="A0A5D3AQ88"/>
<comment type="caution">
    <text evidence="2">The sequence shown here is derived from an EMBL/GenBank/DDBJ whole genome shotgun (WGS) entry which is preliminary data.</text>
</comment>
<feature type="compositionally biased region" description="Low complexity" evidence="1">
    <location>
        <begin position="371"/>
        <end position="382"/>
    </location>
</feature>
<name>A0A5D3AQ88_9TREE</name>
<organism evidence="2 3">
    <name type="scientific">Cryptococcus floricola</name>
    <dbReference type="NCBI Taxonomy" id="2591691"/>
    <lineage>
        <taxon>Eukaryota</taxon>
        <taxon>Fungi</taxon>
        <taxon>Dikarya</taxon>
        <taxon>Basidiomycota</taxon>
        <taxon>Agaricomycotina</taxon>
        <taxon>Tremellomycetes</taxon>
        <taxon>Tremellales</taxon>
        <taxon>Cryptococcaceae</taxon>
        <taxon>Cryptococcus</taxon>
    </lineage>
</organism>
<feature type="region of interest" description="Disordered" evidence="1">
    <location>
        <begin position="274"/>
        <end position="294"/>
    </location>
</feature>
<evidence type="ECO:0000256" key="1">
    <source>
        <dbReference type="SAM" id="MobiDB-lite"/>
    </source>
</evidence>
<feature type="compositionally biased region" description="Low complexity" evidence="1">
    <location>
        <begin position="335"/>
        <end position="349"/>
    </location>
</feature>
<feature type="compositionally biased region" description="Polar residues" evidence="1">
    <location>
        <begin position="383"/>
        <end position="419"/>
    </location>
</feature>
<reference evidence="2 3" key="1">
    <citation type="submission" date="2017-05" db="EMBL/GenBank/DDBJ databases">
        <title>The Genome Sequence of Tsuchiyaea wingfieldii DSM 27421.</title>
        <authorList>
            <person name="Cuomo C."/>
            <person name="Passer A."/>
            <person name="Billmyre B."/>
            <person name="Heitman J."/>
        </authorList>
    </citation>
    <scope>NUCLEOTIDE SEQUENCE [LARGE SCALE GENOMIC DNA]</scope>
    <source>
        <strain evidence="2 3">DSM 27421</strain>
    </source>
</reference>
<dbReference type="EMBL" id="NIDF01000079">
    <property type="protein sequence ID" value="TYJ53727.1"/>
    <property type="molecule type" value="Genomic_DNA"/>
</dbReference>
<accession>A0A5D3AQ88</accession>
<protein>
    <submittedName>
        <fullName evidence="2">Uncharacterized protein</fullName>
    </submittedName>
</protein>
<feature type="compositionally biased region" description="Low complexity" evidence="1">
    <location>
        <begin position="568"/>
        <end position="579"/>
    </location>
</feature>
<feature type="compositionally biased region" description="Polar residues" evidence="1">
    <location>
        <begin position="675"/>
        <end position="690"/>
    </location>
</feature>
<feature type="compositionally biased region" description="Basic and acidic residues" evidence="1">
    <location>
        <begin position="530"/>
        <end position="546"/>
    </location>
</feature>
<feature type="compositionally biased region" description="Acidic residues" evidence="1">
    <location>
        <begin position="500"/>
        <end position="512"/>
    </location>
</feature>